<proteinExistence type="predicted"/>
<dbReference type="EMBL" id="AP019860">
    <property type="protein sequence ID" value="BBM86651.1"/>
    <property type="molecule type" value="Genomic_DNA"/>
</dbReference>
<dbReference type="RefSeq" id="WP_151970697.1">
    <property type="nucleotide sequence ID" value="NZ_AP019860.1"/>
</dbReference>
<evidence type="ECO:0000313" key="2">
    <source>
        <dbReference type="Proteomes" id="UP000326354"/>
    </source>
</evidence>
<sequence length="168" mass="19781">MNKREALKLLEKSIIDVQEKFKESPYCFLSEDDFKCHIYARILGELGDRFSIHTETSFRDGNSKLSKKPDLSIYVKKGIKREQEKFFWEVFADDVLAIVEIKFFKAHSKKNEELAMKDIEKLESLLEMNPTAKGYFVAFSFPKLNMDIIKKRCKSIRGKFYYCSFLTT</sequence>
<evidence type="ECO:0000313" key="1">
    <source>
        <dbReference type="EMBL" id="BBM86651.1"/>
    </source>
</evidence>
<dbReference type="Proteomes" id="UP000326354">
    <property type="component" value="Chromosome"/>
</dbReference>
<dbReference type="KEGG" id="uam:UABAM_05037"/>
<dbReference type="AlphaFoldDB" id="A0A5S9ISK5"/>
<name>A0A5S9ISK5_UABAM</name>
<protein>
    <submittedName>
        <fullName evidence="1">Uncharacterized protein</fullName>
    </submittedName>
</protein>
<organism evidence="1 2">
    <name type="scientific">Uabimicrobium amorphum</name>
    <dbReference type="NCBI Taxonomy" id="2596890"/>
    <lineage>
        <taxon>Bacteria</taxon>
        <taxon>Pseudomonadati</taxon>
        <taxon>Planctomycetota</taxon>
        <taxon>Candidatus Uabimicrobiia</taxon>
        <taxon>Candidatus Uabimicrobiales</taxon>
        <taxon>Candidatus Uabimicrobiaceae</taxon>
        <taxon>Candidatus Uabimicrobium</taxon>
    </lineage>
</organism>
<keyword evidence="2" id="KW-1185">Reference proteome</keyword>
<accession>A0A5S9ISK5</accession>
<gene>
    <name evidence="1" type="ORF">UABAM_05037</name>
</gene>
<reference evidence="1 2" key="1">
    <citation type="submission" date="2019-08" db="EMBL/GenBank/DDBJ databases">
        <title>Complete genome sequence of Candidatus Uab amorphum.</title>
        <authorList>
            <person name="Shiratori T."/>
            <person name="Suzuki S."/>
            <person name="Kakizawa Y."/>
            <person name="Ishida K."/>
        </authorList>
    </citation>
    <scope>NUCLEOTIDE SEQUENCE [LARGE SCALE GENOMIC DNA]</scope>
    <source>
        <strain evidence="1 2">SRT547</strain>
    </source>
</reference>